<organism evidence="3 4">
    <name type="scientific">Lupinus luteus</name>
    <name type="common">European yellow lupine</name>
    <dbReference type="NCBI Taxonomy" id="3873"/>
    <lineage>
        <taxon>Eukaryota</taxon>
        <taxon>Viridiplantae</taxon>
        <taxon>Streptophyta</taxon>
        <taxon>Embryophyta</taxon>
        <taxon>Tracheophyta</taxon>
        <taxon>Spermatophyta</taxon>
        <taxon>Magnoliopsida</taxon>
        <taxon>eudicotyledons</taxon>
        <taxon>Gunneridae</taxon>
        <taxon>Pentapetalae</taxon>
        <taxon>rosids</taxon>
        <taxon>fabids</taxon>
        <taxon>Fabales</taxon>
        <taxon>Fabaceae</taxon>
        <taxon>Papilionoideae</taxon>
        <taxon>50 kb inversion clade</taxon>
        <taxon>genistoids sensu lato</taxon>
        <taxon>core genistoids</taxon>
        <taxon>Genisteae</taxon>
        <taxon>Lupinus</taxon>
    </lineage>
</organism>
<dbReference type="Gene3D" id="3.30.70.100">
    <property type="match status" value="2"/>
</dbReference>
<feature type="domain" description="HMA" evidence="2">
    <location>
        <begin position="76"/>
        <end position="149"/>
    </location>
</feature>
<dbReference type="InterPro" id="IPR036163">
    <property type="entry name" value="HMA_dom_sf"/>
</dbReference>
<protein>
    <recommendedName>
        <fullName evidence="2">HMA domain-containing protein</fullName>
    </recommendedName>
</protein>
<dbReference type="InterPro" id="IPR044594">
    <property type="entry name" value="HIPP01/3/5/6"/>
</dbReference>
<feature type="compositionally biased region" description="Basic and acidic residues" evidence="1">
    <location>
        <begin position="54"/>
        <end position="72"/>
    </location>
</feature>
<sequence>MRITKAVRHFQGVEDVKANMSANELIIIGKVDATMLQDKLAKKTRKKIEIVSQPKEDGAAEESPDKKSEEENKPKKITVVLKTGMNCVCDGCIQKVEKLILKVKGAESASFGGNKESVTVEGTMDVEELVSYMSKKLKRKVEVVQPKKEEKNEGGGESGGKENKEEENGRGEMEGEAEFIKIDHHGYDCGYNGHFMYPQNNNNNGYVNEGSMVEPLPFIMLPQLYPHPQMFSDENPNACSVM</sequence>
<dbReference type="PANTHER" id="PTHR46413">
    <property type="entry name" value="HEAVY METAL-ASSOCIATED ISOPRENYLATED PLANT PROTEIN 6"/>
    <property type="match status" value="1"/>
</dbReference>
<evidence type="ECO:0000313" key="4">
    <source>
        <dbReference type="Proteomes" id="UP001497480"/>
    </source>
</evidence>
<evidence type="ECO:0000259" key="2">
    <source>
        <dbReference type="PROSITE" id="PS50846"/>
    </source>
</evidence>
<gene>
    <name evidence="3" type="ORF">LLUT_LOCUS11534</name>
</gene>
<accession>A0AAV1WMB0</accession>
<feature type="region of interest" description="Disordered" evidence="1">
    <location>
        <begin position="143"/>
        <end position="173"/>
    </location>
</feature>
<dbReference type="GO" id="GO:0046872">
    <property type="term" value="F:metal ion binding"/>
    <property type="evidence" value="ECO:0007669"/>
    <property type="project" value="InterPro"/>
</dbReference>
<dbReference type="PROSITE" id="PS50846">
    <property type="entry name" value="HMA_2"/>
    <property type="match status" value="2"/>
</dbReference>
<dbReference type="Proteomes" id="UP001497480">
    <property type="component" value="Unassembled WGS sequence"/>
</dbReference>
<dbReference type="EMBL" id="CAXHTB010000008">
    <property type="protein sequence ID" value="CAL0310474.1"/>
    <property type="molecule type" value="Genomic_DNA"/>
</dbReference>
<name>A0AAV1WMB0_LUPLU</name>
<dbReference type="CDD" id="cd00371">
    <property type="entry name" value="HMA"/>
    <property type="match status" value="1"/>
</dbReference>
<keyword evidence="4" id="KW-1185">Reference proteome</keyword>
<dbReference type="SUPFAM" id="SSF55008">
    <property type="entry name" value="HMA, heavy metal-associated domain"/>
    <property type="match status" value="1"/>
</dbReference>
<dbReference type="InterPro" id="IPR006121">
    <property type="entry name" value="HMA_dom"/>
</dbReference>
<reference evidence="3 4" key="1">
    <citation type="submission" date="2024-03" db="EMBL/GenBank/DDBJ databases">
        <authorList>
            <person name="Martinez-Hernandez J."/>
        </authorList>
    </citation>
    <scope>NUCLEOTIDE SEQUENCE [LARGE SCALE GENOMIC DNA]</scope>
</reference>
<evidence type="ECO:0000313" key="3">
    <source>
        <dbReference type="EMBL" id="CAL0310474.1"/>
    </source>
</evidence>
<comment type="caution">
    <text evidence="3">The sequence shown here is derived from an EMBL/GenBank/DDBJ whole genome shotgun (WGS) entry which is preliminary data.</text>
</comment>
<dbReference type="PANTHER" id="PTHR46413:SF1">
    <property type="entry name" value="HEAVY METAL-ASSOCIATED ISOPRENYLATED PLANT PROTEIN 6"/>
    <property type="match status" value="1"/>
</dbReference>
<feature type="domain" description="HMA" evidence="2">
    <location>
        <begin position="1"/>
        <end position="52"/>
    </location>
</feature>
<dbReference type="Pfam" id="PF00403">
    <property type="entry name" value="HMA"/>
    <property type="match status" value="1"/>
</dbReference>
<proteinExistence type="predicted"/>
<feature type="region of interest" description="Disordered" evidence="1">
    <location>
        <begin position="51"/>
        <end position="72"/>
    </location>
</feature>
<evidence type="ECO:0000256" key="1">
    <source>
        <dbReference type="SAM" id="MobiDB-lite"/>
    </source>
</evidence>
<dbReference type="AlphaFoldDB" id="A0AAV1WMB0"/>